<evidence type="ECO:0008006" key="5">
    <source>
        <dbReference type="Google" id="ProtNLM"/>
    </source>
</evidence>
<dbReference type="InterPro" id="IPR004045">
    <property type="entry name" value="Glutathione_S-Trfase_N"/>
</dbReference>
<feature type="domain" description="Glutathione S-transferase UstS-like C-terminal" evidence="2">
    <location>
        <begin position="351"/>
        <end position="410"/>
    </location>
</feature>
<feature type="domain" description="GST N-terminal" evidence="1">
    <location>
        <begin position="191"/>
        <end position="264"/>
    </location>
</feature>
<dbReference type="Gene3D" id="3.40.30.10">
    <property type="entry name" value="Glutaredoxin"/>
    <property type="match status" value="1"/>
</dbReference>
<dbReference type="Proteomes" id="UP000054279">
    <property type="component" value="Unassembled WGS sequence"/>
</dbReference>
<evidence type="ECO:0000313" key="3">
    <source>
        <dbReference type="EMBL" id="KIJ33289.1"/>
    </source>
</evidence>
<dbReference type="AlphaFoldDB" id="A0A0C9UET5"/>
<keyword evidence="4" id="KW-1185">Reference proteome</keyword>
<dbReference type="HOGENOM" id="CLU_667595_0_0_1"/>
<dbReference type="Pfam" id="PF13409">
    <property type="entry name" value="GST_N_2"/>
    <property type="match status" value="1"/>
</dbReference>
<dbReference type="Gene3D" id="1.20.1050.10">
    <property type="match status" value="1"/>
</dbReference>
<organism evidence="3 4">
    <name type="scientific">Sphaerobolus stellatus (strain SS14)</name>
    <dbReference type="NCBI Taxonomy" id="990650"/>
    <lineage>
        <taxon>Eukaryota</taxon>
        <taxon>Fungi</taxon>
        <taxon>Dikarya</taxon>
        <taxon>Basidiomycota</taxon>
        <taxon>Agaricomycotina</taxon>
        <taxon>Agaricomycetes</taxon>
        <taxon>Phallomycetidae</taxon>
        <taxon>Geastrales</taxon>
        <taxon>Sphaerobolaceae</taxon>
        <taxon>Sphaerobolus</taxon>
    </lineage>
</organism>
<proteinExistence type="predicted"/>
<dbReference type="Pfam" id="PF22041">
    <property type="entry name" value="GST_C_7"/>
    <property type="match status" value="1"/>
</dbReference>
<dbReference type="Pfam" id="PF20414">
    <property type="entry name" value="DUF6698"/>
    <property type="match status" value="1"/>
</dbReference>
<evidence type="ECO:0000313" key="4">
    <source>
        <dbReference type="Proteomes" id="UP000054279"/>
    </source>
</evidence>
<dbReference type="InterPro" id="IPR054416">
    <property type="entry name" value="GST_UstS-like_C"/>
</dbReference>
<dbReference type="OrthoDB" id="3160134at2759"/>
<dbReference type="InterPro" id="IPR036249">
    <property type="entry name" value="Thioredoxin-like_sf"/>
</dbReference>
<dbReference type="EMBL" id="KN837215">
    <property type="protein sequence ID" value="KIJ33289.1"/>
    <property type="molecule type" value="Genomic_DNA"/>
</dbReference>
<dbReference type="SUPFAM" id="SSF47616">
    <property type="entry name" value="GST C-terminal domain-like"/>
    <property type="match status" value="1"/>
</dbReference>
<dbReference type="InterPro" id="IPR046521">
    <property type="entry name" value="DUF6698"/>
</dbReference>
<dbReference type="CDD" id="cd00299">
    <property type="entry name" value="GST_C_family"/>
    <property type="match status" value="1"/>
</dbReference>
<reference evidence="3 4" key="1">
    <citation type="submission" date="2014-06" db="EMBL/GenBank/DDBJ databases">
        <title>Evolutionary Origins and Diversification of the Mycorrhizal Mutualists.</title>
        <authorList>
            <consortium name="DOE Joint Genome Institute"/>
            <consortium name="Mycorrhizal Genomics Consortium"/>
            <person name="Kohler A."/>
            <person name="Kuo A."/>
            <person name="Nagy L.G."/>
            <person name="Floudas D."/>
            <person name="Copeland A."/>
            <person name="Barry K.W."/>
            <person name="Cichocki N."/>
            <person name="Veneault-Fourrey C."/>
            <person name="LaButti K."/>
            <person name="Lindquist E.A."/>
            <person name="Lipzen A."/>
            <person name="Lundell T."/>
            <person name="Morin E."/>
            <person name="Murat C."/>
            <person name="Riley R."/>
            <person name="Ohm R."/>
            <person name="Sun H."/>
            <person name="Tunlid A."/>
            <person name="Henrissat B."/>
            <person name="Grigoriev I.V."/>
            <person name="Hibbett D.S."/>
            <person name="Martin F."/>
        </authorList>
    </citation>
    <scope>NUCLEOTIDE SEQUENCE [LARGE SCALE GENOMIC DNA]</scope>
    <source>
        <strain evidence="3 4">SS14</strain>
    </source>
</reference>
<evidence type="ECO:0000259" key="2">
    <source>
        <dbReference type="Pfam" id="PF22041"/>
    </source>
</evidence>
<accession>A0A0C9UET5</accession>
<sequence>MIFIGPKGAFDGVPAPRQGGKGNVAKNRVKHMTVGTLAYLTTIVYFALKSDTTGLIMTMTEDASPEQLKDLLVWWDRKVFPNYVDEFSEDDDIEAVISTMTSSRGLLKAQLRMAALADSTNKQWTRFIFNSSSNTHNSSSTQTTTPLQSTTISTLHQPNLPTTTPIMASDSKSIVFYDIRMKSPIEKTACSPNPWKARLALNFKSLPHTTTWVALPDIPKVRSLHVSAVRKFADGTDFMTLPILSDPSHDALVGDSFDIAVYLQQTYPDAGEGNLFPEQKLEFEAKDLAILVPLSEVRESPWPEYARFNVHVDAALSPDVQLTLAGFPWDPESEEETKKEFCRRAGAPSYDAFKLEGEAREKTLESFKSILGRLGGLFKKREEGPFLLGAKATYADIIVGGWLRMFSRALPE</sequence>
<gene>
    <name evidence="3" type="ORF">M422DRAFT_783190</name>
</gene>
<name>A0A0C9UET5_SPHS4</name>
<protein>
    <recommendedName>
        <fullName evidence="5">GST N-terminal domain-containing protein</fullName>
    </recommendedName>
</protein>
<evidence type="ECO:0000259" key="1">
    <source>
        <dbReference type="Pfam" id="PF13409"/>
    </source>
</evidence>
<dbReference type="SUPFAM" id="SSF52833">
    <property type="entry name" value="Thioredoxin-like"/>
    <property type="match status" value="1"/>
</dbReference>
<dbReference type="InterPro" id="IPR036282">
    <property type="entry name" value="Glutathione-S-Trfase_C_sf"/>
</dbReference>